<dbReference type="SMART" id="SM00228">
    <property type="entry name" value="PDZ"/>
    <property type="match status" value="1"/>
</dbReference>
<dbReference type="PROSITE" id="PS50106">
    <property type="entry name" value="PDZ"/>
    <property type="match status" value="1"/>
</dbReference>
<proteinExistence type="predicted"/>
<name>A0ABU9D750_9PROT</name>
<dbReference type="InterPro" id="IPR007963">
    <property type="entry name" value="Peptidase_M61_catalytic"/>
</dbReference>
<dbReference type="Gene3D" id="2.30.42.10">
    <property type="match status" value="1"/>
</dbReference>
<dbReference type="InterPro" id="IPR001478">
    <property type="entry name" value="PDZ"/>
</dbReference>
<comment type="caution">
    <text evidence="3">The sequence shown here is derived from an EMBL/GenBank/DDBJ whole genome shotgun (WGS) entry which is preliminary data.</text>
</comment>
<feature type="compositionally biased region" description="Basic and acidic residues" evidence="1">
    <location>
        <begin position="486"/>
        <end position="502"/>
    </location>
</feature>
<dbReference type="Gene3D" id="1.10.390.10">
    <property type="entry name" value="Neutral Protease Domain 2"/>
    <property type="match status" value="1"/>
</dbReference>
<dbReference type="InterPro" id="IPR027268">
    <property type="entry name" value="Peptidase_M4/M1_CTD_sf"/>
</dbReference>
<dbReference type="EMBL" id="JBBPCO010000001">
    <property type="protein sequence ID" value="MEK8088318.1"/>
    <property type="molecule type" value="Genomic_DNA"/>
</dbReference>
<dbReference type="Pfam" id="PF17899">
    <property type="entry name" value="Peptidase_M61_N"/>
    <property type="match status" value="1"/>
</dbReference>
<evidence type="ECO:0000259" key="2">
    <source>
        <dbReference type="PROSITE" id="PS50106"/>
    </source>
</evidence>
<evidence type="ECO:0000313" key="4">
    <source>
        <dbReference type="Proteomes" id="UP001446205"/>
    </source>
</evidence>
<dbReference type="InterPro" id="IPR024191">
    <property type="entry name" value="Peptidase_M61"/>
</dbReference>
<dbReference type="PIRSF" id="PIRSF016493">
    <property type="entry name" value="Glycyl_aminpptds"/>
    <property type="match status" value="1"/>
</dbReference>
<dbReference type="SUPFAM" id="SSF50156">
    <property type="entry name" value="PDZ domain-like"/>
    <property type="match status" value="1"/>
</dbReference>
<dbReference type="Pfam" id="PF05299">
    <property type="entry name" value="Peptidase_M61"/>
    <property type="match status" value="1"/>
</dbReference>
<dbReference type="SUPFAM" id="SSF55486">
    <property type="entry name" value="Metalloproteases ('zincins'), catalytic domain"/>
    <property type="match status" value="1"/>
</dbReference>
<dbReference type="InterPro" id="IPR040756">
    <property type="entry name" value="Peptidase_M61_N"/>
</dbReference>
<evidence type="ECO:0000313" key="3">
    <source>
        <dbReference type="EMBL" id="MEK8088318.1"/>
    </source>
</evidence>
<sequence length="614" mass="67647">MSQASPIAYQIVPKNLGAHLFEVSCTVADPNPAGQCFSLPAWVPGSYLIREFARHIVRLKASADGRPLGVRKIDKDTWCCEPTSASITLTYEVYAFDLSVRAAYLDNTRGYFNGSSVFLRPHGLEDRVCALEICPPAGTAFQDWRVGTSMARDGAPAYGFGRYRAANYDELIDHPVEMAPFTLAQFTACGVPHDIIITGRHRADLDRLCRDLKTICEYQIRLFGEPAPMDRYVFLVLAVGDGYGGLEHRASTSLICKRDNLPQMVPAGLDQDPNDPNSNEGYRSFLGLCSHEYFHTWNVKRIKPAAFTPYDLAREAYTTQLWAFEGITSYYDDLVLRRSGLISPETYLEMLGETATRVWRGSGRLKQSVAESSFDAWTKFYRQDENAPNAVVSYYAKGSLVALALDLLLRSRTGGKHSLDDLMRLLWQRYGQAATGIPEGGIEAAAEELSGLDLRDFFAQAVYGTEELPFAELLAPFGIQFQLRQAESDKDSGGKPAKDKSGRSRSVLGARIASGEEARLIQVFDEGPAQQAGLAADDVVIAVDGLRVSGRNLTDVIAGHVPGSRVQVHAFRRDELMVFDLTLAGASLDTCVLTLDAEASPEQVKAREAWLEPL</sequence>
<reference evidence="3 4" key="1">
    <citation type="submission" date="2024-04" db="EMBL/GenBank/DDBJ databases">
        <authorList>
            <person name="Abashina T."/>
            <person name="Shaikin A."/>
        </authorList>
    </citation>
    <scope>NUCLEOTIDE SEQUENCE [LARGE SCALE GENOMIC DNA]</scope>
    <source>
        <strain evidence="3 4">AAFK</strain>
    </source>
</reference>
<dbReference type="Proteomes" id="UP001446205">
    <property type="component" value="Unassembled WGS sequence"/>
</dbReference>
<accession>A0ABU9D750</accession>
<feature type="region of interest" description="Disordered" evidence="1">
    <location>
        <begin position="486"/>
        <end position="507"/>
    </location>
</feature>
<organism evidence="3 4">
    <name type="scientific">Thermithiobacillus plumbiphilus</name>
    <dbReference type="NCBI Taxonomy" id="1729899"/>
    <lineage>
        <taxon>Bacteria</taxon>
        <taxon>Pseudomonadati</taxon>
        <taxon>Pseudomonadota</taxon>
        <taxon>Acidithiobacillia</taxon>
        <taxon>Acidithiobacillales</taxon>
        <taxon>Thermithiobacillaceae</taxon>
        <taxon>Thermithiobacillus</taxon>
    </lineage>
</organism>
<feature type="domain" description="PDZ" evidence="2">
    <location>
        <begin position="498"/>
        <end position="557"/>
    </location>
</feature>
<dbReference type="RefSeq" id="WP_341369384.1">
    <property type="nucleotide sequence ID" value="NZ_JBBPCO010000001.1"/>
</dbReference>
<protein>
    <submittedName>
        <fullName evidence="3">PDZ domain-containing protein</fullName>
    </submittedName>
</protein>
<gene>
    <name evidence="3" type="ORF">WOB96_00935</name>
</gene>
<dbReference type="Pfam" id="PF13180">
    <property type="entry name" value="PDZ_2"/>
    <property type="match status" value="1"/>
</dbReference>
<dbReference type="Gene3D" id="2.60.40.3650">
    <property type="match status" value="1"/>
</dbReference>
<keyword evidence="4" id="KW-1185">Reference proteome</keyword>
<evidence type="ECO:0000256" key="1">
    <source>
        <dbReference type="SAM" id="MobiDB-lite"/>
    </source>
</evidence>
<dbReference type="InterPro" id="IPR036034">
    <property type="entry name" value="PDZ_sf"/>
</dbReference>